<protein>
    <submittedName>
        <fullName evidence="1">Uncharacterized protein</fullName>
    </submittedName>
</protein>
<dbReference type="InParanoid" id="A0A2G5DR40"/>
<evidence type="ECO:0000313" key="2">
    <source>
        <dbReference type="Proteomes" id="UP000230069"/>
    </source>
</evidence>
<accession>A0A2G5DR40</accession>
<dbReference type="AlphaFoldDB" id="A0A2G5DR40"/>
<gene>
    <name evidence="1" type="ORF">AQUCO_01600326v1</name>
</gene>
<dbReference type="EMBL" id="KZ305033">
    <property type="protein sequence ID" value="PIA45985.1"/>
    <property type="molecule type" value="Genomic_DNA"/>
</dbReference>
<proteinExistence type="predicted"/>
<dbReference type="Proteomes" id="UP000230069">
    <property type="component" value="Unassembled WGS sequence"/>
</dbReference>
<reference evidence="1 2" key="1">
    <citation type="submission" date="2017-09" db="EMBL/GenBank/DDBJ databases">
        <title>WGS assembly of Aquilegia coerulea Goldsmith.</title>
        <authorList>
            <person name="Hodges S."/>
            <person name="Kramer E."/>
            <person name="Nordborg M."/>
            <person name="Tomkins J."/>
            <person name="Borevitz J."/>
            <person name="Derieg N."/>
            <person name="Yan J."/>
            <person name="Mihaltcheva S."/>
            <person name="Hayes R.D."/>
            <person name="Rokhsar D."/>
        </authorList>
    </citation>
    <scope>NUCLEOTIDE SEQUENCE [LARGE SCALE GENOMIC DNA]</scope>
    <source>
        <strain evidence="2">cv. Goldsmith</strain>
    </source>
</reference>
<sequence length="136" mass="16441">MENDQTFQLIKVPRTTLQENVQILRKLSDTLKQNKSNLYNSSLMFPDQPEQQSISFYEFFQNFWKLKCCILNPHATKKYLSREFIRVRIDRYWLMLRQRIFDLSSTILRNYFPKFMNWSSLRTMDSSSSTFPNISS</sequence>
<keyword evidence="2" id="KW-1185">Reference proteome</keyword>
<organism evidence="1 2">
    <name type="scientific">Aquilegia coerulea</name>
    <name type="common">Rocky mountain columbine</name>
    <dbReference type="NCBI Taxonomy" id="218851"/>
    <lineage>
        <taxon>Eukaryota</taxon>
        <taxon>Viridiplantae</taxon>
        <taxon>Streptophyta</taxon>
        <taxon>Embryophyta</taxon>
        <taxon>Tracheophyta</taxon>
        <taxon>Spermatophyta</taxon>
        <taxon>Magnoliopsida</taxon>
        <taxon>Ranunculales</taxon>
        <taxon>Ranunculaceae</taxon>
        <taxon>Thalictroideae</taxon>
        <taxon>Aquilegia</taxon>
    </lineage>
</organism>
<evidence type="ECO:0000313" key="1">
    <source>
        <dbReference type="EMBL" id="PIA45985.1"/>
    </source>
</evidence>
<name>A0A2G5DR40_AQUCA</name>